<keyword evidence="2" id="KW-1185">Reference proteome</keyword>
<organism evidence="1 2">
    <name type="scientific">Leptidea sinapis</name>
    <dbReference type="NCBI Taxonomy" id="189913"/>
    <lineage>
        <taxon>Eukaryota</taxon>
        <taxon>Metazoa</taxon>
        <taxon>Ecdysozoa</taxon>
        <taxon>Arthropoda</taxon>
        <taxon>Hexapoda</taxon>
        <taxon>Insecta</taxon>
        <taxon>Pterygota</taxon>
        <taxon>Neoptera</taxon>
        <taxon>Endopterygota</taxon>
        <taxon>Lepidoptera</taxon>
        <taxon>Glossata</taxon>
        <taxon>Ditrysia</taxon>
        <taxon>Papilionoidea</taxon>
        <taxon>Pieridae</taxon>
        <taxon>Dismorphiinae</taxon>
        <taxon>Leptidea</taxon>
    </lineage>
</organism>
<proteinExistence type="predicted"/>
<dbReference type="Proteomes" id="UP000324832">
    <property type="component" value="Unassembled WGS sequence"/>
</dbReference>
<evidence type="ECO:0000313" key="2">
    <source>
        <dbReference type="Proteomes" id="UP000324832"/>
    </source>
</evidence>
<reference evidence="1 2" key="1">
    <citation type="submission" date="2017-07" db="EMBL/GenBank/DDBJ databases">
        <authorList>
            <person name="Talla V."/>
            <person name="Backstrom N."/>
        </authorList>
    </citation>
    <scope>NUCLEOTIDE SEQUENCE [LARGE SCALE GENOMIC DNA]</scope>
</reference>
<dbReference type="EMBL" id="FZQP02000682">
    <property type="protein sequence ID" value="VVC90040.1"/>
    <property type="molecule type" value="Genomic_DNA"/>
</dbReference>
<sequence>MAELMNISVCDVARILEVWEKQEFVDLGLTEGVVKLWQPKSNAIELIHLIENMKSNPEKYMKCLKRDEIVIKETNLNDNPYQTVSVRKISQQDTVEEILKRIVIPKSFLYRNKKDKVNSYVPMDAGSGKKPKRFFRLSSYEYPLLKSKFSRNESPLDRGYYSIKTNDKIYIQKPKKEDSRPKYRSLSTAEEFNENVIEDHLYEDLCYNDLSESKIESNKGQVKPCMSLKFPFFKKPDEVTEKKEEIREMNHDKDGHFYENNDLADMYDSVHVQKDESSDVKNKECLVVEEYLEPVNINRDYCDVCLKQKEDSLLGFIMNYFETRFGRRGKDLEIYNVMSNDGE</sequence>
<accession>A0A5E4PYK9</accession>
<name>A0A5E4PYK9_9NEOP</name>
<protein>
    <submittedName>
        <fullName evidence="1">Uncharacterized protein</fullName>
    </submittedName>
</protein>
<evidence type="ECO:0000313" key="1">
    <source>
        <dbReference type="EMBL" id="VVC90040.1"/>
    </source>
</evidence>
<dbReference type="AlphaFoldDB" id="A0A5E4PYK9"/>
<gene>
    <name evidence="1" type="ORF">LSINAPIS_LOCUS3041</name>
</gene>